<dbReference type="InterPro" id="IPR013785">
    <property type="entry name" value="Aldolase_TIM"/>
</dbReference>
<dbReference type="InterPro" id="IPR051799">
    <property type="entry name" value="NADH_flavin_oxidoreductase"/>
</dbReference>
<comment type="similarity">
    <text evidence="1">Belongs to the NADH:flavin oxidoreductase/NADH oxidase family.</text>
</comment>
<evidence type="ECO:0000256" key="3">
    <source>
        <dbReference type="ARBA" id="ARBA00022643"/>
    </source>
</evidence>
<dbReference type="EMBL" id="MVGC01000166">
    <property type="protein sequence ID" value="RJE22486.1"/>
    <property type="molecule type" value="Genomic_DNA"/>
</dbReference>
<reference evidence="6" key="1">
    <citation type="submission" date="2017-02" db="EMBL/GenBank/DDBJ databases">
        <authorList>
            <person name="Tafer H."/>
            <person name="Lopandic K."/>
        </authorList>
    </citation>
    <scope>NUCLEOTIDE SEQUENCE [LARGE SCALE GENOMIC DNA]</scope>
    <source>
        <strain evidence="6">CBS 366.77</strain>
    </source>
</reference>
<dbReference type="OrthoDB" id="1663137at2759"/>
<sequence length="105" mass="11367">MGLDFIELSGGTYESLAFEHKRDSTKRRDAFFLEFADQIVPALSRTRSYVTGGFKTVAGMEDSLKTVDGVGLGRATCGNPFLPRDFAMGKVQGAVWKAARVSGQA</sequence>
<evidence type="ECO:0000256" key="2">
    <source>
        <dbReference type="ARBA" id="ARBA00022630"/>
    </source>
</evidence>
<name>A0A3A2ZHH8_9EURO</name>
<evidence type="ECO:0000313" key="5">
    <source>
        <dbReference type="EMBL" id="RJE22486.1"/>
    </source>
</evidence>
<keyword evidence="6" id="KW-1185">Reference proteome</keyword>
<dbReference type="SUPFAM" id="SSF51395">
    <property type="entry name" value="FMN-linked oxidoreductases"/>
    <property type="match status" value="1"/>
</dbReference>
<proteinExistence type="inferred from homology"/>
<keyword evidence="2" id="KW-0285">Flavoprotein</keyword>
<dbReference type="GO" id="GO:0016491">
    <property type="term" value="F:oxidoreductase activity"/>
    <property type="evidence" value="ECO:0007669"/>
    <property type="project" value="UniProtKB-KW"/>
</dbReference>
<keyword evidence="3" id="KW-0288">FMN</keyword>
<dbReference type="AlphaFoldDB" id="A0A3A2ZHH8"/>
<evidence type="ECO:0000256" key="1">
    <source>
        <dbReference type="ARBA" id="ARBA00005979"/>
    </source>
</evidence>
<dbReference type="STRING" id="2070753.A0A3A2ZHH8"/>
<evidence type="ECO:0000256" key="4">
    <source>
        <dbReference type="ARBA" id="ARBA00023002"/>
    </source>
</evidence>
<dbReference type="PANTHER" id="PTHR43656:SF5">
    <property type="entry name" value="NADH:FLAVIN OXIDOREDUCTASE_NADH OXIDASE N-TERMINAL DOMAIN-CONTAINING PROTEIN"/>
    <property type="match status" value="1"/>
</dbReference>
<dbReference type="Proteomes" id="UP000266188">
    <property type="component" value="Unassembled WGS sequence"/>
</dbReference>
<dbReference type="PANTHER" id="PTHR43656">
    <property type="entry name" value="BINDING OXIDOREDUCTASE, PUTATIVE (AFU_ORTHOLOGUE AFUA_2G08260)-RELATED"/>
    <property type="match status" value="1"/>
</dbReference>
<accession>A0A3A2ZHH8</accession>
<keyword evidence="4" id="KW-0560">Oxidoreductase</keyword>
<gene>
    <name evidence="5" type="ORF">PHISCL_05172</name>
</gene>
<dbReference type="Gene3D" id="3.20.20.70">
    <property type="entry name" value="Aldolase class I"/>
    <property type="match status" value="1"/>
</dbReference>
<organism evidence="5 6">
    <name type="scientific">Aspergillus sclerotialis</name>
    <dbReference type="NCBI Taxonomy" id="2070753"/>
    <lineage>
        <taxon>Eukaryota</taxon>
        <taxon>Fungi</taxon>
        <taxon>Dikarya</taxon>
        <taxon>Ascomycota</taxon>
        <taxon>Pezizomycotina</taxon>
        <taxon>Eurotiomycetes</taxon>
        <taxon>Eurotiomycetidae</taxon>
        <taxon>Eurotiales</taxon>
        <taxon>Aspergillaceae</taxon>
        <taxon>Aspergillus</taxon>
        <taxon>Aspergillus subgen. Polypaecilum</taxon>
    </lineage>
</organism>
<comment type="caution">
    <text evidence="5">The sequence shown here is derived from an EMBL/GenBank/DDBJ whole genome shotgun (WGS) entry which is preliminary data.</text>
</comment>
<evidence type="ECO:0000313" key="6">
    <source>
        <dbReference type="Proteomes" id="UP000266188"/>
    </source>
</evidence>
<protein>
    <submittedName>
        <fullName evidence="5">NADH oxidase</fullName>
    </submittedName>
</protein>